<dbReference type="Pfam" id="PF08843">
    <property type="entry name" value="AbiEii"/>
    <property type="match status" value="1"/>
</dbReference>
<dbReference type="Proteomes" id="UP000494117">
    <property type="component" value="Unassembled WGS sequence"/>
</dbReference>
<reference evidence="1 2" key="1">
    <citation type="submission" date="2020-04" db="EMBL/GenBank/DDBJ databases">
        <authorList>
            <person name="De Canck E."/>
        </authorList>
    </citation>
    <scope>NUCLEOTIDE SEQUENCE [LARGE SCALE GENOMIC DNA]</scope>
    <source>
        <strain evidence="1 2">LMG 26858</strain>
    </source>
</reference>
<accession>A0A6S7CZH2</accession>
<name>A0A6S7CZH2_9BURK</name>
<keyword evidence="2" id="KW-1185">Reference proteome</keyword>
<protein>
    <recommendedName>
        <fullName evidence="3">Nucleotidyl transferase AbiEii/AbiGii toxin family protein</fullName>
    </recommendedName>
</protein>
<dbReference type="InterPro" id="IPR014942">
    <property type="entry name" value="AbiEii"/>
</dbReference>
<evidence type="ECO:0008006" key="3">
    <source>
        <dbReference type="Google" id="ProtNLM"/>
    </source>
</evidence>
<evidence type="ECO:0000313" key="1">
    <source>
        <dbReference type="EMBL" id="CAB3868938.1"/>
    </source>
</evidence>
<sequence length="330" mass="36056">MTVARNIAASLRARLLNKARADRQDFSLLLSRYALERILYRLSISIYREQFLLKGSLLFDLWFDMPHRPTHDADLLGFTLAEVPHLITVFQQISAIACEDGMIYPADSVRAAAIRKEANYAGIRVNLVGSLDGARCPVQIDIGFGDAVVPGPEGEVSRHLRRNACTVPACLSSVRRHCGKAGSHRLARHGQHADERLFRFVGTGAASGNRWRNSGSCSACNVYAQSETDSSWEPFGISRRVRPRCKEGATVAGIPEQERAGAGAAGCGRWNHTPAIASCAEKQRRAWQVAYCGSPYFTVRNLNALKITEAELKLIASAAIIGDSSHPVKG</sequence>
<proteinExistence type="predicted"/>
<evidence type="ECO:0000313" key="2">
    <source>
        <dbReference type="Proteomes" id="UP000494117"/>
    </source>
</evidence>
<dbReference type="AlphaFoldDB" id="A0A6S7CZH2"/>
<dbReference type="EMBL" id="CADILG010000017">
    <property type="protein sequence ID" value="CAB3868938.1"/>
    <property type="molecule type" value="Genomic_DNA"/>
</dbReference>
<organism evidence="1 2">
    <name type="scientific">Achromobacter anxifer</name>
    <dbReference type="NCBI Taxonomy" id="1287737"/>
    <lineage>
        <taxon>Bacteria</taxon>
        <taxon>Pseudomonadati</taxon>
        <taxon>Pseudomonadota</taxon>
        <taxon>Betaproteobacteria</taxon>
        <taxon>Burkholderiales</taxon>
        <taxon>Alcaligenaceae</taxon>
        <taxon>Achromobacter</taxon>
    </lineage>
</organism>
<gene>
    <name evidence="1" type="ORF">LMG26858_02622</name>
</gene>